<dbReference type="InterPro" id="IPR021109">
    <property type="entry name" value="Peptidase_aspartic_dom_sf"/>
</dbReference>
<reference evidence="1" key="1">
    <citation type="submission" date="2025-08" db="UniProtKB">
        <authorList>
            <consortium name="RefSeq"/>
        </authorList>
    </citation>
    <scope>IDENTIFICATION</scope>
</reference>
<dbReference type="PaxDb" id="4097-A0A1S4BBF6"/>
<evidence type="ECO:0000313" key="1">
    <source>
        <dbReference type="RefSeq" id="XP_016486153.1"/>
    </source>
</evidence>
<sequence>MTATEEGSTRQCIPEDILVFSEEDLEDMMESHNDALVISFLLNNTRIKRIFVDPGSSANIIKSEVVEQLGLLNQVVTVPRILHGFNIIGKVTKGEITLLINISGAIQSTEFQVIDGDMRYNALTGRP</sequence>
<organism evidence="1">
    <name type="scientific">Nicotiana tabacum</name>
    <name type="common">Common tobacco</name>
    <dbReference type="NCBI Taxonomy" id="4097"/>
    <lineage>
        <taxon>Eukaryota</taxon>
        <taxon>Viridiplantae</taxon>
        <taxon>Streptophyta</taxon>
        <taxon>Embryophyta</taxon>
        <taxon>Tracheophyta</taxon>
        <taxon>Spermatophyta</taxon>
        <taxon>Magnoliopsida</taxon>
        <taxon>eudicotyledons</taxon>
        <taxon>Gunneridae</taxon>
        <taxon>Pentapetalae</taxon>
        <taxon>asterids</taxon>
        <taxon>lamiids</taxon>
        <taxon>Solanales</taxon>
        <taxon>Solanaceae</taxon>
        <taxon>Nicotianoideae</taxon>
        <taxon>Nicotianeae</taxon>
        <taxon>Nicotiana</taxon>
    </lineage>
</organism>
<dbReference type="PANTHER" id="PTHR33240:SF8">
    <property type="entry name" value="OS03G0439900 PROTEIN"/>
    <property type="match status" value="1"/>
</dbReference>
<evidence type="ECO:0008006" key="2">
    <source>
        <dbReference type="Google" id="ProtNLM"/>
    </source>
</evidence>
<dbReference type="OrthoDB" id="2919534at2759"/>
<dbReference type="PANTHER" id="PTHR33240">
    <property type="entry name" value="OS08G0508500 PROTEIN"/>
    <property type="match status" value="1"/>
</dbReference>
<name>A0A1S4BBF6_TOBAC</name>
<dbReference type="KEGG" id="nta:107806503"/>
<dbReference type="CDD" id="cd00303">
    <property type="entry name" value="retropepsin_like"/>
    <property type="match status" value="1"/>
</dbReference>
<dbReference type="AlphaFoldDB" id="A0A1S4BBF6"/>
<dbReference type="Gene3D" id="2.40.70.10">
    <property type="entry name" value="Acid Proteases"/>
    <property type="match status" value="1"/>
</dbReference>
<protein>
    <recommendedName>
        <fullName evidence="2">DNA damage-inducible protein 1-like</fullName>
    </recommendedName>
</protein>
<dbReference type="OMA" id="VHIANKM"/>
<dbReference type="RefSeq" id="XP_016486153.1">
    <property type="nucleotide sequence ID" value="XM_016630667.1"/>
</dbReference>
<gene>
    <name evidence="1" type="primary">LOC107806503</name>
</gene>
<proteinExistence type="predicted"/>
<accession>A0A1S4BBF6</accession>